<name>A0A428NA88_9BACI</name>
<protein>
    <submittedName>
        <fullName evidence="1">Uncharacterized protein</fullName>
    </submittedName>
</protein>
<reference evidence="1 2" key="1">
    <citation type="submission" date="2018-10" db="EMBL/GenBank/DDBJ databases">
        <title>Draft genome sequence of Bacillus salarius IM0101, isolated from a hypersaline soil in Inner Mongolia, China.</title>
        <authorList>
            <person name="Yamprayoonswat W."/>
            <person name="Boonvisut S."/>
            <person name="Jumpathong W."/>
            <person name="Sittihan S."/>
            <person name="Ruangsuj P."/>
            <person name="Wanthongcharoen S."/>
            <person name="Thongpramul N."/>
            <person name="Pimmason S."/>
            <person name="Yu B."/>
            <person name="Yasawong M."/>
        </authorList>
    </citation>
    <scope>NUCLEOTIDE SEQUENCE [LARGE SCALE GENOMIC DNA]</scope>
    <source>
        <strain evidence="1 2">IM0101</strain>
    </source>
</reference>
<evidence type="ECO:0000313" key="1">
    <source>
        <dbReference type="EMBL" id="RSL35307.1"/>
    </source>
</evidence>
<dbReference type="AlphaFoldDB" id="A0A428NA88"/>
<gene>
    <name evidence="1" type="ORF">D7Z54_01710</name>
</gene>
<sequence length="130" mass="14460">MSDTVVKGSLLVDKTEDGKAFIVGIELIDTEGEPSKIYSLYLEDAESKRQSVAEALSLVAQDLSESVELLMVKSPNEAVYRHGDFSRKLKLNNDINLCIRRTNGMGSRLRRAKRLMLDAEQRGGSLICEL</sequence>
<comment type="caution">
    <text evidence="1">The sequence shown here is derived from an EMBL/GenBank/DDBJ whole genome shotgun (WGS) entry which is preliminary data.</text>
</comment>
<accession>A0A428NA88</accession>
<dbReference type="RefSeq" id="WP_125553795.1">
    <property type="nucleotide sequence ID" value="NZ_RBVX01000001.1"/>
</dbReference>
<organism evidence="1 2">
    <name type="scientific">Salibacterium salarium</name>
    <dbReference type="NCBI Taxonomy" id="284579"/>
    <lineage>
        <taxon>Bacteria</taxon>
        <taxon>Bacillati</taxon>
        <taxon>Bacillota</taxon>
        <taxon>Bacilli</taxon>
        <taxon>Bacillales</taxon>
        <taxon>Bacillaceae</taxon>
    </lineage>
</organism>
<keyword evidence="2" id="KW-1185">Reference proteome</keyword>
<dbReference type="EMBL" id="RBVX01000001">
    <property type="protein sequence ID" value="RSL35307.1"/>
    <property type="molecule type" value="Genomic_DNA"/>
</dbReference>
<evidence type="ECO:0000313" key="2">
    <source>
        <dbReference type="Proteomes" id="UP000275076"/>
    </source>
</evidence>
<proteinExistence type="predicted"/>
<dbReference type="Proteomes" id="UP000275076">
    <property type="component" value="Unassembled WGS sequence"/>
</dbReference>